<evidence type="ECO:0000256" key="1">
    <source>
        <dbReference type="SAM" id="MobiDB-lite"/>
    </source>
</evidence>
<dbReference type="AlphaFoldDB" id="A0A3L9KZJ7"/>
<feature type="compositionally biased region" description="Basic and acidic residues" evidence="1">
    <location>
        <begin position="14"/>
        <end position="24"/>
    </location>
</feature>
<evidence type="ECO:0008006" key="4">
    <source>
        <dbReference type="Google" id="ProtNLM"/>
    </source>
</evidence>
<keyword evidence="3" id="KW-1185">Reference proteome</keyword>
<organism evidence="2 3">
    <name type="scientific">Kocuria tytonicola</name>
    <dbReference type="NCBI Taxonomy" id="2055946"/>
    <lineage>
        <taxon>Bacteria</taxon>
        <taxon>Bacillati</taxon>
        <taxon>Actinomycetota</taxon>
        <taxon>Actinomycetes</taxon>
        <taxon>Micrococcales</taxon>
        <taxon>Micrococcaceae</taxon>
        <taxon>Kocuria</taxon>
    </lineage>
</organism>
<dbReference type="EMBL" id="RDEX01000003">
    <property type="protein sequence ID" value="RLY91711.1"/>
    <property type="molecule type" value="Genomic_DNA"/>
</dbReference>
<feature type="compositionally biased region" description="Basic residues" evidence="1">
    <location>
        <begin position="1"/>
        <end position="10"/>
    </location>
</feature>
<accession>A0A3L9KZJ7</accession>
<reference evidence="2 3" key="1">
    <citation type="submission" date="2018-10" db="EMBL/GenBank/DDBJ databases">
        <title>Kocuria tytonicola, new bacteria from the preen glands of American barn owls (Tyto furcata).</title>
        <authorList>
            <person name="Braun M.S."/>
            <person name="Wang E."/>
            <person name="Zimmermann S."/>
            <person name="Boutin S."/>
            <person name="Wagner H."/>
            <person name="Wink M."/>
        </authorList>
    </citation>
    <scope>NUCLEOTIDE SEQUENCE [LARGE SCALE GENOMIC DNA]</scope>
    <source>
        <strain evidence="2 3">473</strain>
    </source>
</reference>
<gene>
    <name evidence="2" type="ORF">EAE32_10860</name>
</gene>
<evidence type="ECO:0000313" key="2">
    <source>
        <dbReference type="EMBL" id="RLY91711.1"/>
    </source>
</evidence>
<proteinExistence type="predicted"/>
<protein>
    <recommendedName>
        <fullName evidence="4">DNA-directed RNA polymerase subunit beta</fullName>
    </recommendedName>
</protein>
<feature type="region of interest" description="Disordered" evidence="1">
    <location>
        <begin position="1"/>
        <end position="29"/>
    </location>
</feature>
<name>A0A3L9KZJ7_9MICC</name>
<dbReference type="RefSeq" id="WP_121865165.1">
    <property type="nucleotide sequence ID" value="NZ_RDEX01000003.1"/>
</dbReference>
<evidence type="ECO:0000313" key="3">
    <source>
        <dbReference type="Proteomes" id="UP000277871"/>
    </source>
</evidence>
<sequence>MPERRTHHSPVKFSPEKFEAHEGGTDPARVSEAAHLAAQALVSRGRRSRDPEVRERLVRLTDEQGLEGIAELWAEAPALSLPGALWRLYALRAAARTDPWRMSRWFAAGRHAAQVSHVVAGVADPPGAEEICEVADTILSGAFHGEFDVALERFAAFCRVIAVGQEHTLDVAGLRTRDPWERIPRLLRTAEELEAAAEQWRRGHLE</sequence>
<dbReference type="Proteomes" id="UP000277871">
    <property type="component" value="Unassembled WGS sequence"/>
</dbReference>
<comment type="caution">
    <text evidence="2">The sequence shown here is derived from an EMBL/GenBank/DDBJ whole genome shotgun (WGS) entry which is preliminary data.</text>
</comment>